<keyword evidence="2 4" id="KW-0378">Hydrolase</keyword>
<evidence type="ECO:0000256" key="2">
    <source>
        <dbReference type="ARBA" id="ARBA00022801"/>
    </source>
</evidence>
<proteinExistence type="inferred from homology"/>
<dbReference type="EMBL" id="JBHSUC010000024">
    <property type="protein sequence ID" value="MFC6363302.1"/>
    <property type="molecule type" value="Genomic_DNA"/>
</dbReference>
<feature type="domain" description="Choloylglycine hydrolase/NAAA C-terminal" evidence="3">
    <location>
        <begin position="18"/>
        <end position="338"/>
    </location>
</feature>
<dbReference type="InterPro" id="IPR029132">
    <property type="entry name" value="CBAH/NAAA_C"/>
</dbReference>
<evidence type="ECO:0000259" key="3">
    <source>
        <dbReference type="Pfam" id="PF02275"/>
    </source>
</evidence>
<dbReference type="PANTHER" id="PTHR35527">
    <property type="entry name" value="CHOLOYLGLYCINE HYDROLASE"/>
    <property type="match status" value="1"/>
</dbReference>
<dbReference type="GO" id="GO:0016787">
    <property type="term" value="F:hydrolase activity"/>
    <property type="evidence" value="ECO:0007669"/>
    <property type="project" value="UniProtKB-KW"/>
</dbReference>
<dbReference type="SUPFAM" id="SSF56235">
    <property type="entry name" value="N-terminal nucleophile aminohydrolases (Ntn hydrolases)"/>
    <property type="match status" value="1"/>
</dbReference>
<protein>
    <submittedName>
        <fullName evidence="4">Linear amide C-N hydrolase</fullName>
    </submittedName>
</protein>
<evidence type="ECO:0000313" key="4">
    <source>
        <dbReference type="EMBL" id="MFC6363302.1"/>
    </source>
</evidence>
<dbReference type="RefSeq" id="WP_212708578.1">
    <property type="nucleotide sequence ID" value="NZ_BAAAFW010000057.1"/>
</dbReference>
<accession>A0ABW1VUI1</accession>
<sequence>MTLPSALSPRVPHPALACTSLAISDSAGNLYHGRTLELTEELPCQLTYYPTGTAFRKLAVDGSQAISYSNHSPLLAITTPMYFDGGQHNMLEGFNGAGLSFSANMVREARLDPLAAADYPESIPVTALGEWALSLFSNVEQVTQAVNQGCFWSPVLKDLGGAVSPFHFAFYDKHGGSIVVEAKDGKFRVYNNPTRAMTNSPEFSWHLMNLNNYTQLTNKDCSVATLGNIRVVQPDSGIATAALPASDTSVDRFIRAVFYTSYAPQADSAAEAVNILGHIMNRFDRLKNITTDDMGESGPTGTPQSEYTLWTSLSDLSRGELYIRSYSDLNYNRYSLAQYQHATAPVFEPLNP</sequence>
<keyword evidence="5" id="KW-1185">Reference proteome</keyword>
<dbReference type="PANTHER" id="PTHR35527:SF2">
    <property type="entry name" value="HYDROLASE"/>
    <property type="match status" value="1"/>
</dbReference>
<dbReference type="Pfam" id="PF02275">
    <property type="entry name" value="CBAH"/>
    <property type="match status" value="1"/>
</dbReference>
<comment type="similarity">
    <text evidence="1">Belongs to the peptidase C59 family.</text>
</comment>
<organism evidence="4 5">
    <name type="scientific">Tatumella punctata</name>
    <dbReference type="NCBI Taxonomy" id="399969"/>
    <lineage>
        <taxon>Bacteria</taxon>
        <taxon>Pseudomonadati</taxon>
        <taxon>Pseudomonadota</taxon>
        <taxon>Gammaproteobacteria</taxon>
        <taxon>Enterobacterales</taxon>
        <taxon>Erwiniaceae</taxon>
        <taxon>Tatumella</taxon>
    </lineage>
</organism>
<dbReference type="Proteomes" id="UP001596215">
    <property type="component" value="Unassembled WGS sequence"/>
</dbReference>
<reference evidence="5" key="1">
    <citation type="journal article" date="2019" name="Int. J. Syst. Evol. Microbiol.">
        <title>The Global Catalogue of Microorganisms (GCM) 10K type strain sequencing project: providing services to taxonomists for standard genome sequencing and annotation.</title>
        <authorList>
            <consortium name="The Broad Institute Genomics Platform"/>
            <consortium name="The Broad Institute Genome Sequencing Center for Infectious Disease"/>
            <person name="Wu L."/>
            <person name="Ma J."/>
        </authorList>
    </citation>
    <scope>NUCLEOTIDE SEQUENCE [LARGE SCALE GENOMIC DNA]</scope>
    <source>
        <strain evidence="5">CGMCC 4.1530</strain>
    </source>
</reference>
<gene>
    <name evidence="4" type="ORF">ACFP73_14610</name>
</gene>
<evidence type="ECO:0000313" key="5">
    <source>
        <dbReference type="Proteomes" id="UP001596215"/>
    </source>
</evidence>
<dbReference type="InterPro" id="IPR029055">
    <property type="entry name" value="Ntn_hydrolases_N"/>
</dbReference>
<comment type="caution">
    <text evidence="4">The sequence shown here is derived from an EMBL/GenBank/DDBJ whole genome shotgun (WGS) entry which is preliminary data.</text>
</comment>
<dbReference type="InterPro" id="IPR052193">
    <property type="entry name" value="Peptidase_C59"/>
</dbReference>
<dbReference type="Gene3D" id="3.60.60.10">
    <property type="entry name" value="Penicillin V Acylase, Chain A"/>
    <property type="match status" value="1"/>
</dbReference>
<evidence type="ECO:0000256" key="1">
    <source>
        <dbReference type="ARBA" id="ARBA00006625"/>
    </source>
</evidence>
<name>A0ABW1VUI1_9GAMM</name>